<organism evidence="1 2">
    <name type="scientific">Streptococcus parasuis</name>
    <dbReference type="NCBI Taxonomy" id="1501662"/>
    <lineage>
        <taxon>Bacteria</taxon>
        <taxon>Bacillati</taxon>
        <taxon>Bacillota</taxon>
        <taxon>Bacilli</taxon>
        <taxon>Lactobacillales</taxon>
        <taxon>Streptococcaceae</taxon>
        <taxon>Streptococcus</taxon>
    </lineage>
</organism>
<dbReference type="RefSeq" id="WP_237396145.1">
    <property type="nucleotide sequence ID" value="NZ_AP024276.1"/>
</dbReference>
<reference evidence="1 2" key="1">
    <citation type="submission" date="2024-06" db="EMBL/GenBank/DDBJ databases">
        <title>Genomic Encyclopedia of Type Strains, Phase IV (KMG-IV): sequencing the most valuable type-strain genomes for metagenomic binning, comparative biology and taxonomic classification.</title>
        <authorList>
            <person name="Goeker M."/>
        </authorList>
    </citation>
    <scope>NUCLEOTIDE SEQUENCE [LARGE SCALE GENOMIC DNA]</scope>
    <source>
        <strain evidence="1 2">DSM 29126</strain>
    </source>
</reference>
<gene>
    <name evidence="1" type="ORF">ABID50_001749</name>
</gene>
<dbReference type="GeneID" id="78826795"/>
<evidence type="ECO:0000313" key="2">
    <source>
        <dbReference type="Proteomes" id="UP001549134"/>
    </source>
</evidence>
<keyword evidence="2" id="KW-1185">Reference proteome</keyword>
<accession>A0ABV2ETS8</accession>
<protein>
    <recommendedName>
        <fullName evidence="3">CRISPR-associated protein Cas7</fullName>
    </recommendedName>
</protein>
<proteinExistence type="predicted"/>
<dbReference type="InterPro" id="IPR031820">
    <property type="entry name" value="Cas_St_Csn2"/>
</dbReference>
<sequence length="348" mass="41280">MNWSIPHHTLNNIPIHVGQFTQIVGQNVELKYYIWQLLIWYFGGKKYKEEDLTLFHQIELIILKDDETINRNAFQIISIAEIGDIAEQILYKKGTVGFSYLSSKMQSLEAIEELEMINYHLQKIAQKVNATISLTYDEIEYEVGNIDFIPEQIITKQFVPFFKYSRDQIAFEFVPNEKKLWFLLQMLDYLLEVQAKPILLIFKNLDDYLKYDSFVRIVHYLEMLCDKYPYFHVMLFPSQEGYLYLTESTIETVNIYSDQIEHYPDFSFLYHSYLNSYPSTHPLDTKEFLDSLRKISPYLFSNDVKKVVSLSDVDLITLKIINSLYNYDVKMEYANKSISKLEENYLIS</sequence>
<dbReference type="Proteomes" id="UP001549134">
    <property type="component" value="Unassembled WGS sequence"/>
</dbReference>
<evidence type="ECO:0008006" key="3">
    <source>
        <dbReference type="Google" id="ProtNLM"/>
    </source>
</evidence>
<dbReference type="CDD" id="cd12217">
    <property type="entry name" value="Stu0660_Csn2"/>
    <property type="match status" value="1"/>
</dbReference>
<name>A0ABV2ETS8_9STRE</name>
<dbReference type="Pfam" id="PF16813">
    <property type="entry name" value="Cas_St_Csn2"/>
    <property type="match status" value="1"/>
</dbReference>
<dbReference type="EMBL" id="JBEPLX010000023">
    <property type="protein sequence ID" value="MET3534585.1"/>
    <property type="molecule type" value="Genomic_DNA"/>
</dbReference>
<evidence type="ECO:0000313" key="1">
    <source>
        <dbReference type="EMBL" id="MET3534585.1"/>
    </source>
</evidence>
<comment type="caution">
    <text evidence="1">The sequence shown here is derived from an EMBL/GenBank/DDBJ whole genome shotgun (WGS) entry which is preliminary data.</text>
</comment>